<organism evidence="1 2">
    <name type="scientific">Cyanobium usitatum str. Tous</name>
    <dbReference type="NCBI Taxonomy" id="2116684"/>
    <lineage>
        <taxon>Bacteria</taxon>
        <taxon>Bacillati</taxon>
        <taxon>Cyanobacteriota</taxon>
        <taxon>Cyanophyceae</taxon>
        <taxon>Synechococcales</taxon>
        <taxon>Prochlorococcaceae</taxon>
        <taxon>Cyanobium</taxon>
    </lineage>
</organism>
<evidence type="ECO:0000313" key="2">
    <source>
        <dbReference type="Proteomes" id="UP000243002"/>
    </source>
</evidence>
<sequence length="115" mass="13343">MRVELRQIGSDRLLDWLEVPELAEVPHPGRWLEAGGRSFLVLQRRHRYQLRNGCYELASVALQVKPQRQPTDARWWQNQWVIGNPDCRFNARSPLLRCAVLPDGPCERCSHFAGP</sequence>
<dbReference type="RefSeq" id="WP_106501557.1">
    <property type="nucleotide sequence ID" value="NZ_PXXO01000001.1"/>
</dbReference>
<dbReference type="OrthoDB" id="458077at2"/>
<keyword evidence="2" id="KW-1185">Reference proteome</keyword>
<dbReference type="Proteomes" id="UP000243002">
    <property type="component" value="Unassembled WGS sequence"/>
</dbReference>
<dbReference type="InterPro" id="IPR045589">
    <property type="entry name" value="DUF6464"/>
</dbReference>
<proteinExistence type="predicted"/>
<gene>
    <name evidence="1" type="ORF">C7K55_01130</name>
</gene>
<dbReference type="Pfam" id="PF20065">
    <property type="entry name" value="DUF6464"/>
    <property type="match status" value="1"/>
</dbReference>
<accession>A0A2P7N1R4</accession>
<dbReference type="AlphaFoldDB" id="A0A2P7N1R4"/>
<reference evidence="1 2" key="1">
    <citation type="journal article" date="2018" name="Environ. Microbiol.">
        <title>Ecological and genomic features of two widespread freshwater picocyanobacteria.</title>
        <authorList>
            <person name="Cabello-Yeves P.J."/>
            <person name="Picazo A."/>
            <person name="Camacho A."/>
            <person name="Callieri C."/>
            <person name="Rosselli R."/>
            <person name="Roda-Garcia J.J."/>
            <person name="Coutinho F.H."/>
            <person name="Rodriguez-Valera F."/>
        </authorList>
    </citation>
    <scope>NUCLEOTIDE SEQUENCE [LARGE SCALE GENOMIC DNA]</scope>
    <source>
        <strain evidence="1 2">Tous</strain>
    </source>
</reference>
<evidence type="ECO:0000313" key="1">
    <source>
        <dbReference type="EMBL" id="PSJ07371.1"/>
    </source>
</evidence>
<comment type="caution">
    <text evidence="1">The sequence shown here is derived from an EMBL/GenBank/DDBJ whole genome shotgun (WGS) entry which is preliminary data.</text>
</comment>
<name>A0A2P7N1R4_9CYAN</name>
<protein>
    <submittedName>
        <fullName evidence="1">Uncharacterized protein</fullName>
    </submittedName>
</protein>
<dbReference type="EMBL" id="PXXO01000001">
    <property type="protein sequence ID" value="PSJ07371.1"/>
    <property type="molecule type" value="Genomic_DNA"/>
</dbReference>